<name>A0ABR4GHQ6_9EURO</name>
<evidence type="ECO:0000313" key="2">
    <source>
        <dbReference type="EMBL" id="KAL2798594.1"/>
    </source>
</evidence>
<feature type="transmembrane region" description="Helical" evidence="1">
    <location>
        <begin position="51"/>
        <end position="75"/>
    </location>
</feature>
<accession>A0ABR4GHQ6</accession>
<sequence length="89" mass="10436">MALVRDPWFWKRFSKAVHLDEVGKSPAEEKEPTIWSGDWLEKQHRKRRRSVLCGCAVFLVVIICVAAIAVVVWWFCAHKWLKSRKDKTA</sequence>
<comment type="caution">
    <text evidence="2">The sequence shown here is derived from an EMBL/GenBank/DDBJ whole genome shotgun (WGS) entry which is preliminary data.</text>
</comment>
<evidence type="ECO:0000313" key="3">
    <source>
        <dbReference type="Proteomes" id="UP001610563"/>
    </source>
</evidence>
<proteinExistence type="predicted"/>
<dbReference type="Proteomes" id="UP001610563">
    <property type="component" value="Unassembled WGS sequence"/>
</dbReference>
<gene>
    <name evidence="2" type="ORF">BJX66DRAFT_295270</name>
</gene>
<reference evidence="2 3" key="1">
    <citation type="submission" date="2024-07" db="EMBL/GenBank/DDBJ databases">
        <title>Section-level genome sequencing and comparative genomics of Aspergillus sections Usti and Cavernicolus.</title>
        <authorList>
            <consortium name="Lawrence Berkeley National Laboratory"/>
            <person name="Nybo J.L."/>
            <person name="Vesth T.C."/>
            <person name="Theobald S."/>
            <person name="Frisvad J.C."/>
            <person name="Larsen T.O."/>
            <person name="Kjaerboelling I."/>
            <person name="Rothschild-Mancinelli K."/>
            <person name="Lyhne E.K."/>
            <person name="Kogle M.E."/>
            <person name="Barry K."/>
            <person name="Clum A."/>
            <person name="Na H."/>
            <person name="Ledsgaard L."/>
            <person name="Lin J."/>
            <person name="Lipzen A."/>
            <person name="Kuo A."/>
            <person name="Riley R."/>
            <person name="Mondo S."/>
            <person name="Labutti K."/>
            <person name="Haridas S."/>
            <person name="Pangalinan J."/>
            <person name="Salamov A.A."/>
            <person name="Simmons B.A."/>
            <person name="Magnuson J.K."/>
            <person name="Chen J."/>
            <person name="Drula E."/>
            <person name="Henrissat B."/>
            <person name="Wiebenga A."/>
            <person name="Lubbers R.J."/>
            <person name="Gomes A.C."/>
            <person name="Makela M.R."/>
            <person name="Stajich J."/>
            <person name="Grigoriev I.V."/>
            <person name="Mortensen U.H."/>
            <person name="De Vries R.P."/>
            <person name="Baker S.E."/>
            <person name="Andersen M.R."/>
        </authorList>
    </citation>
    <scope>NUCLEOTIDE SEQUENCE [LARGE SCALE GENOMIC DNA]</scope>
    <source>
        <strain evidence="2 3">CBS 209.92</strain>
    </source>
</reference>
<keyword evidence="1" id="KW-0812">Transmembrane</keyword>
<organism evidence="2 3">
    <name type="scientific">Aspergillus keveii</name>
    <dbReference type="NCBI Taxonomy" id="714993"/>
    <lineage>
        <taxon>Eukaryota</taxon>
        <taxon>Fungi</taxon>
        <taxon>Dikarya</taxon>
        <taxon>Ascomycota</taxon>
        <taxon>Pezizomycotina</taxon>
        <taxon>Eurotiomycetes</taxon>
        <taxon>Eurotiomycetidae</taxon>
        <taxon>Eurotiales</taxon>
        <taxon>Aspergillaceae</taxon>
        <taxon>Aspergillus</taxon>
        <taxon>Aspergillus subgen. Nidulantes</taxon>
    </lineage>
</organism>
<keyword evidence="1" id="KW-1133">Transmembrane helix</keyword>
<dbReference type="EMBL" id="JBFTWV010000012">
    <property type="protein sequence ID" value="KAL2798594.1"/>
    <property type="molecule type" value="Genomic_DNA"/>
</dbReference>
<keyword evidence="1" id="KW-0472">Membrane</keyword>
<evidence type="ECO:0000256" key="1">
    <source>
        <dbReference type="SAM" id="Phobius"/>
    </source>
</evidence>
<protein>
    <submittedName>
        <fullName evidence="2">Uncharacterized protein</fullName>
    </submittedName>
</protein>
<keyword evidence="3" id="KW-1185">Reference proteome</keyword>